<dbReference type="EMBL" id="JAJSOF020000031">
    <property type="protein sequence ID" value="KAJ4430932.1"/>
    <property type="molecule type" value="Genomic_DNA"/>
</dbReference>
<proteinExistence type="predicted"/>
<evidence type="ECO:0000259" key="1">
    <source>
        <dbReference type="Pfam" id="PF01498"/>
    </source>
</evidence>
<reference evidence="2 3" key="1">
    <citation type="journal article" date="2022" name="Allergy">
        <title>Genome assembly and annotation of Periplaneta americana reveal a comprehensive cockroach allergen profile.</title>
        <authorList>
            <person name="Wang L."/>
            <person name="Xiong Q."/>
            <person name="Saelim N."/>
            <person name="Wang L."/>
            <person name="Nong W."/>
            <person name="Wan A.T."/>
            <person name="Shi M."/>
            <person name="Liu X."/>
            <person name="Cao Q."/>
            <person name="Hui J.H.L."/>
            <person name="Sookrung N."/>
            <person name="Leung T.F."/>
            <person name="Tungtrongchitr A."/>
            <person name="Tsui S.K.W."/>
        </authorList>
    </citation>
    <scope>NUCLEOTIDE SEQUENCE [LARGE SCALE GENOMIC DNA]</scope>
    <source>
        <strain evidence="2">PWHHKU_190912</strain>
    </source>
</reference>
<keyword evidence="3" id="KW-1185">Reference proteome</keyword>
<organism evidence="2 3">
    <name type="scientific">Periplaneta americana</name>
    <name type="common">American cockroach</name>
    <name type="synonym">Blatta americana</name>
    <dbReference type="NCBI Taxonomy" id="6978"/>
    <lineage>
        <taxon>Eukaryota</taxon>
        <taxon>Metazoa</taxon>
        <taxon>Ecdysozoa</taxon>
        <taxon>Arthropoda</taxon>
        <taxon>Hexapoda</taxon>
        <taxon>Insecta</taxon>
        <taxon>Pterygota</taxon>
        <taxon>Neoptera</taxon>
        <taxon>Polyneoptera</taxon>
        <taxon>Dictyoptera</taxon>
        <taxon>Blattodea</taxon>
        <taxon>Blattoidea</taxon>
        <taxon>Blattidae</taxon>
        <taxon>Blattinae</taxon>
        <taxon>Periplaneta</taxon>
    </lineage>
</organism>
<evidence type="ECO:0000313" key="3">
    <source>
        <dbReference type="Proteomes" id="UP001148838"/>
    </source>
</evidence>
<dbReference type="Pfam" id="PF01498">
    <property type="entry name" value="HTH_Tnp_Tc3_2"/>
    <property type="match status" value="1"/>
</dbReference>
<feature type="domain" description="Transposase Tc1-like" evidence="1">
    <location>
        <begin position="47"/>
        <end position="118"/>
    </location>
</feature>
<dbReference type="Proteomes" id="UP001148838">
    <property type="component" value="Unassembled WGS sequence"/>
</dbReference>
<dbReference type="InterPro" id="IPR002492">
    <property type="entry name" value="Transposase_Tc1-like"/>
</dbReference>
<dbReference type="InterPro" id="IPR036397">
    <property type="entry name" value="RNaseH_sf"/>
</dbReference>
<dbReference type="Gene3D" id="3.30.420.10">
    <property type="entry name" value="Ribonuclease H-like superfamily/Ribonuclease H"/>
    <property type="match status" value="1"/>
</dbReference>
<protein>
    <recommendedName>
        <fullName evidence="1">Transposase Tc1-like domain-containing protein</fullName>
    </recommendedName>
</protein>
<comment type="caution">
    <text evidence="2">The sequence shown here is derived from an EMBL/GenBank/DDBJ whole genome shotgun (WGS) entry which is preliminary data.</text>
</comment>
<name>A0ABQ8SA47_PERAM</name>
<evidence type="ECO:0000313" key="2">
    <source>
        <dbReference type="EMBL" id="KAJ4430932.1"/>
    </source>
</evidence>
<sequence>MGSTEKCADAVKRWFRSEAADFYDTKIDPMNIPKRQKQIKLNVKENRAIVRQVKSNSVLSAPQLRSSLEVTTGKKVCTETFRRVLRKHGYHDRIIRRRLFVSRKNRAAILKFVKEHVHKGQKFWNNVVWSDETKVNLFSSDGVSRVWGKPNEDNNVTKTLLTINHGGGFYVVEAHVSNRG</sequence>
<gene>
    <name evidence="2" type="ORF">ANN_19525</name>
</gene>
<accession>A0ABQ8SA47</accession>